<reference evidence="1 2" key="1">
    <citation type="submission" date="2020-03" db="EMBL/GenBank/DDBJ databases">
        <title>Complete genome sequence of Shewanella sp.</title>
        <authorList>
            <person name="Kim Y.-S."/>
            <person name="Kim S.-J."/>
            <person name="Jung H.-K."/>
            <person name="Kim K.-H."/>
        </authorList>
    </citation>
    <scope>NUCLEOTIDE SEQUENCE [LARGE SCALE GENOMIC DNA]</scope>
    <source>
        <strain evidence="1 2">PN3F2</strain>
    </source>
</reference>
<dbReference type="AlphaFoldDB" id="A0A6G9QJC8"/>
<evidence type="ECO:0000313" key="1">
    <source>
        <dbReference type="EMBL" id="QIR14616.1"/>
    </source>
</evidence>
<accession>A0A6G9QJC8</accession>
<name>A0A6G9QJC8_9GAMM</name>
<keyword evidence="2" id="KW-1185">Reference proteome</keyword>
<organism evidence="1 2">
    <name type="scientific">Shewanella aestuarii</name>
    <dbReference type="NCBI Taxonomy" id="1028752"/>
    <lineage>
        <taxon>Bacteria</taxon>
        <taxon>Pseudomonadati</taxon>
        <taxon>Pseudomonadota</taxon>
        <taxon>Gammaproteobacteria</taxon>
        <taxon>Alteromonadales</taxon>
        <taxon>Shewanellaceae</taxon>
        <taxon>Shewanella</taxon>
    </lineage>
</organism>
<dbReference type="KEGG" id="saes:HBH39_09030"/>
<evidence type="ECO:0000313" key="2">
    <source>
        <dbReference type="Proteomes" id="UP000502608"/>
    </source>
</evidence>
<proteinExistence type="predicted"/>
<dbReference type="EMBL" id="CP050313">
    <property type="protein sequence ID" value="QIR14616.1"/>
    <property type="molecule type" value="Genomic_DNA"/>
</dbReference>
<dbReference type="RefSeq" id="WP_167677555.1">
    <property type="nucleotide sequence ID" value="NZ_CP050313.1"/>
</dbReference>
<sequence>MKSDSDELLKKHSNLIHSHDVTVASHTQREEGEWMLQTLMIKGYDVPFKYKRNKKYQNLTGKRVNLTYYPREQTVAGFKIETMQVVRIRLA</sequence>
<protein>
    <submittedName>
        <fullName evidence="1">Uncharacterized protein</fullName>
    </submittedName>
</protein>
<gene>
    <name evidence="1" type="ORF">HBH39_09030</name>
</gene>
<dbReference type="Proteomes" id="UP000502608">
    <property type="component" value="Chromosome"/>
</dbReference>